<proteinExistence type="predicted"/>
<organism evidence="1 2">
    <name type="scientific">Paenibacillus eucommiae</name>
    <dbReference type="NCBI Taxonomy" id="1355755"/>
    <lineage>
        <taxon>Bacteria</taxon>
        <taxon>Bacillati</taxon>
        <taxon>Bacillota</taxon>
        <taxon>Bacilli</taxon>
        <taxon>Bacillales</taxon>
        <taxon>Paenibacillaceae</taxon>
        <taxon>Paenibacillus</taxon>
    </lineage>
</organism>
<dbReference type="RefSeq" id="WP_209977069.1">
    <property type="nucleotide sequence ID" value="NZ_JAGGLB010000032.1"/>
</dbReference>
<protein>
    <submittedName>
        <fullName evidence="1">Kinase-associated protein B</fullName>
    </submittedName>
</protein>
<dbReference type="GO" id="GO:0016301">
    <property type="term" value="F:kinase activity"/>
    <property type="evidence" value="ECO:0007669"/>
    <property type="project" value="UniProtKB-KW"/>
</dbReference>
<comment type="caution">
    <text evidence="1">The sequence shown here is derived from an EMBL/GenBank/DDBJ whole genome shotgun (WGS) entry which is preliminary data.</text>
</comment>
<accession>A0ABS4J606</accession>
<dbReference type="SMART" id="SM01298">
    <property type="entry name" value="KapB"/>
    <property type="match status" value="1"/>
</dbReference>
<dbReference type="Proteomes" id="UP001519287">
    <property type="component" value="Unassembled WGS sequence"/>
</dbReference>
<dbReference type="SUPFAM" id="SSF141251">
    <property type="entry name" value="Kinase-associated protein B-like"/>
    <property type="match status" value="1"/>
</dbReference>
<name>A0ABS4J606_9BACL</name>
<reference evidence="1 2" key="1">
    <citation type="submission" date="2021-03" db="EMBL/GenBank/DDBJ databases">
        <title>Genomic Encyclopedia of Type Strains, Phase IV (KMG-IV): sequencing the most valuable type-strain genomes for metagenomic binning, comparative biology and taxonomic classification.</title>
        <authorList>
            <person name="Goeker M."/>
        </authorList>
    </citation>
    <scope>NUCLEOTIDE SEQUENCE [LARGE SCALE GENOMIC DNA]</scope>
    <source>
        <strain evidence="1 2">DSM 26048</strain>
    </source>
</reference>
<evidence type="ECO:0000313" key="1">
    <source>
        <dbReference type="EMBL" id="MBP1995258.1"/>
    </source>
</evidence>
<dbReference type="InterPro" id="IPR014916">
    <property type="entry name" value="KapB"/>
</dbReference>
<dbReference type="InterPro" id="IPR038080">
    <property type="entry name" value="KapB_sf"/>
</dbReference>
<dbReference type="Gene3D" id="2.30.30.430">
    <property type="entry name" value="Kinase associated protein B domain"/>
    <property type="match status" value="1"/>
</dbReference>
<evidence type="ECO:0000313" key="2">
    <source>
        <dbReference type="Proteomes" id="UP001519287"/>
    </source>
</evidence>
<dbReference type="EMBL" id="JAGGLB010000032">
    <property type="protein sequence ID" value="MBP1995258.1"/>
    <property type="molecule type" value="Genomic_DNA"/>
</dbReference>
<sequence>MTAGKLAIGDKVTAVYKTGSYIGEVVDVSGVAKAAVRILAVIEHPTQGNLHQPMDPNVSFFHQRRALAFQEIALMPLSTIEPYGGNVPDYQESLKRALKSEMLKMSDLEAWAKRSLQELEQLQLEYFPN</sequence>
<keyword evidence="1" id="KW-0418">Kinase</keyword>
<keyword evidence="1" id="KW-0808">Transferase</keyword>
<dbReference type="Pfam" id="PF08810">
    <property type="entry name" value="KapB"/>
    <property type="match status" value="1"/>
</dbReference>
<keyword evidence="2" id="KW-1185">Reference proteome</keyword>
<gene>
    <name evidence="1" type="ORF">J2Z66_006900</name>
</gene>